<dbReference type="InterPro" id="IPR004869">
    <property type="entry name" value="MMPL_dom"/>
</dbReference>
<accession>A0A1J5T2N4</accession>
<dbReference type="Pfam" id="PF04304">
    <property type="entry name" value="DUF454"/>
    <property type="match status" value="1"/>
</dbReference>
<evidence type="ECO:0000256" key="4">
    <source>
        <dbReference type="ARBA" id="ARBA00023136"/>
    </source>
</evidence>
<feature type="transmembrane region" description="Helical" evidence="6">
    <location>
        <begin position="633"/>
        <end position="650"/>
    </location>
</feature>
<dbReference type="Pfam" id="PF03176">
    <property type="entry name" value="MMPL"/>
    <property type="match status" value="1"/>
</dbReference>
<evidence type="ECO:0000256" key="6">
    <source>
        <dbReference type="SAM" id="Phobius"/>
    </source>
</evidence>
<dbReference type="AlphaFoldDB" id="A0A1J5T2N4"/>
<evidence type="ECO:0000256" key="2">
    <source>
        <dbReference type="ARBA" id="ARBA00022692"/>
    </source>
</evidence>
<feature type="transmembrane region" description="Helical" evidence="6">
    <location>
        <begin position="391"/>
        <end position="416"/>
    </location>
</feature>
<gene>
    <name evidence="8" type="ORF">BEU04_03075</name>
</gene>
<keyword evidence="5" id="KW-0325">Glycoprotein</keyword>
<feature type="transmembrane region" description="Helical" evidence="6">
    <location>
        <begin position="482"/>
        <end position="501"/>
    </location>
</feature>
<feature type="transmembrane region" description="Helical" evidence="6">
    <location>
        <begin position="553"/>
        <end position="572"/>
    </location>
</feature>
<feature type="domain" description="SSD" evidence="7">
    <location>
        <begin position="319"/>
        <end position="453"/>
    </location>
</feature>
<organism evidence="8 9">
    <name type="scientific">Marine Group III euryarchaeote CG-Bathy1</name>
    <dbReference type="NCBI Taxonomy" id="1889001"/>
    <lineage>
        <taxon>Archaea</taxon>
        <taxon>Methanobacteriati</taxon>
        <taxon>Thermoplasmatota</taxon>
        <taxon>Thermoplasmata</taxon>
        <taxon>Candidatus Thermoprofundales</taxon>
    </lineage>
</organism>
<proteinExistence type="predicted"/>
<feature type="domain" description="SSD" evidence="7">
    <location>
        <begin position="918"/>
        <end position="1011"/>
    </location>
</feature>
<feature type="transmembrane region" description="Helical" evidence="6">
    <location>
        <begin position="294"/>
        <end position="313"/>
    </location>
</feature>
<evidence type="ECO:0000259" key="7">
    <source>
        <dbReference type="PROSITE" id="PS50156"/>
    </source>
</evidence>
<evidence type="ECO:0000256" key="5">
    <source>
        <dbReference type="ARBA" id="ARBA00023180"/>
    </source>
</evidence>
<feature type="transmembrane region" description="Helical" evidence="6">
    <location>
        <begin position="960"/>
        <end position="983"/>
    </location>
</feature>
<keyword evidence="2 6" id="KW-0812">Transmembrane</keyword>
<reference evidence="8 9" key="1">
    <citation type="submission" date="2016-08" db="EMBL/GenBank/DDBJ databases">
        <title>New Insights into Marine Group III Euryarchaeota, from dark to light.</title>
        <authorList>
            <person name="Haro-Moreno J.M."/>
            <person name="Rodriguez-Valera F."/>
            <person name="Lopez-Garcia P."/>
            <person name="Moreira D."/>
            <person name="Martin-Cuadrado A.B."/>
        </authorList>
    </citation>
    <scope>NUCLEOTIDE SEQUENCE [LARGE SCALE GENOMIC DNA]</scope>
    <source>
        <strain evidence="8">CG-Bathy1</strain>
    </source>
</reference>
<comment type="caution">
    <text evidence="8">The sequence shown here is derived from an EMBL/GenBank/DDBJ whole genome shotgun (WGS) entry which is preliminary data.</text>
</comment>
<evidence type="ECO:0000256" key="1">
    <source>
        <dbReference type="ARBA" id="ARBA00004141"/>
    </source>
</evidence>
<dbReference type="EMBL" id="MIYU01000019">
    <property type="protein sequence ID" value="OIR14419.1"/>
    <property type="molecule type" value="Genomic_DNA"/>
</dbReference>
<evidence type="ECO:0000256" key="3">
    <source>
        <dbReference type="ARBA" id="ARBA00022989"/>
    </source>
</evidence>
<dbReference type="PROSITE" id="PS50156">
    <property type="entry name" value="SSD"/>
    <property type="match status" value="2"/>
</dbReference>
<dbReference type="InterPro" id="IPR000731">
    <property type="entry name" value="SSD"/>
</dbReference>
<feature type="transmembrane region" description="Helical" evidence="6">
    <location>
        <begin position="907"/>
        <end position="928"/>
    </location>
</feature>
<dbReference type="GO" id="GO:0022857">
    <property type="term" value="F:transmembrane transporter activity"/>
    <property type="evidence" value="ECO:0007669"/>
    <property type="project" value="InterPro"/>
</dbReference>
<dbReference type="GO" id="GO:0016020">
    <property type="term" value="C:membrane"/>
    <property type="evidence" value="ECO:0007669"/>
    <property type="project" value="UniProtKB-SubCell"/>
</dbReference>
<feature type="transmembrane region" description="Helical" evidence="6">
    <location>
        <begin position="428"/>
        <end position="450"/>
    </location>
</feature>
<keyword evidence="4 6" id="KW-0472">Membrane</keyword>
<dbReference type="PANTHER" id="PTHR10796:SF92">
    <property type="entry name" value="PATCHED-RELATED, ISOFORM A"/>
    <property type="match status" value="1"/>
</dbReference>
<sequence>MFDLTNTIEKRNRAILLFLIFFIALFSGFHSDVGRETNSREPWSYPDSPFWQASYRSDQILPAEYHQVYVLVMGESEETVGHNTLDMGVFRDVTSRHDQVLSDEEASQYFDHDFNSMVLRNTTTGPWGIAETVRDIMDKKSPLYLPEEYGGINYTGPDFLNATDLDLSYVLNHLMNARTTDGTYWARGLTSPDLCILSSDSNCTKPQNSNNEQIQMTAQNGEIWTARGFWVVAQANSTRLFSDYSLTADGDKPYYELYEKLVDDYYYDLESDQAVSYYGYGAISLEMEREVNSTMPLVGVSFIAMVILLGIYFRDWRDTFFSAFGLLVLMGSMFANLQWLGYPQTQISAMLPILMLALGVDFTVHSLTRWKRLTFTHSLYNKKPKQASAEGAFNSIGSLFPALGIATITTMVAFGTASMSKIPDLYEWGILASIGILEAYFIMGVFTPLARSVWPPKIKEKTITKVNPVEQPQVSRNPLFRLMWIIAGTFCIVLGTIGIWIPGLPTTSFYVLAAAFYARGSQRLYDWLLNHKFFGKPIRDYREGRGMPFRSKLYTLSMMWIAILVSVHYLTIAGDPGYGQLTIIFVGLIGTWFLCFKVPTQFEKNSDDPLNNFFQKSFDMTSISNYLRNNSKGIIIVFVVLTLLLSPLHLGHPESTFEIRDYADNDSRLVQTITIGKVTFTEEGEPGFYLVEGESLEDFETLLLLEDLYSNLEDMGLVAYWVPSVTNLLRIQSTLAISTGQGHIPTSIDPISGLPTDSEDAYKILADIYRNGTRSLDSTFQLTPGDAKATYHIDDNNLTHLKIWFMVGKADDLEFMRDLLVVLESLEEPLESTDNVTLQVTGPSYKRYVYLTEITESFEKSLLTAIVLSFFILLVALGDFRLTIITILPVAAITIWLRGGMVLTDTSINLVTVQISSLAVGLGVDYSIHMVQRIREARRENPKATQIEWMTESMDETGKAVATSAITDLIGFLILTLSIMPLFVMFGTIMGIMISLSFIAALVMLPVLLYQFGELEKKIIP</sequence>
<dbReference type="InterPro" id="IPR001036">
    <property type="entry name" value="Acrflvin-R"/>
</dbReference>
<dbReference type="InterPro" id="IPR051697">
    <property type="entry name" value="Patched_domain-protein"/>
</dbReference>
<protein>
    <recommendedName>
        <fullName evidence="7">SSD domain-containing protein</fullName>
    </recommendedName>
</protein>
<dbReference type="Pfam" id="PF02460">
    <property type="entry name" value="Patched"/>
    <property type="match status" value="1"/>
</dbReference>
<feature type="transmembrane region" description="Helical" evidence="6">
    <location>
        <begin position="347"/>
        <end position="370"/>
    </location>
</feature>
<feature type="transmembrane region" description="Helical" evidence="6">
    <location>
        <begin position="578"/>
        <end position="596"/>
    </location>
</feature>
<feature type="transmembrane region" description="Helical" evidence="6">
    <location>
        <begin position="989"/>
        <end position="1010"/>
    </location>
</feature>
<dbReference type="PRINTS" id="PR00702">
    <property type="entry name" value="ACRIFLAVINRP"/>
</dbReference>
<dbReference type="SUPFAM" id="SSF82866">
    <property type="entry name" value="Multidrug efflux transporter AcrB transmembrane domain"/>
    <property type="match status" value="2"/>
</dbReference>
<dbReference type="Proteomes" id="UP000183815">
    <property type="component" value="Unassembled WGS sequence"/>
</dbReference>
<comment type="subcellular location">
    <subcellularLocation>
        <location evidence="1">Membrane</location>
        <topology evidence="1">Multi-pass membrane protein</topology>
    </subcellularLocation>
</comment>
<dbReference type="InterPro" id="IPR003392">
    <property type="entry name" value="PTHD_SSD"/>
</dbReference>
<evidence type="ECO:0000313" key="8">
    <source>
        <dbReference type="EMBL" id="OIR14419.1"/>
    </source>
</evidence>
<dbReference type="PANTHER" id="PTHR10796">
    <property type="entry name" value="PATCHED-RELATED"/>
    <property type="match status" value="1"/>
</dbReference>
<dbReference type="InterPro" id="IPR007401">
    <property type="entry name" value="DUF454"/>
</dbReference>
<evidence type="ECO:0000313" key="9">
    <source>
        <dbReference type="Proteomes" id="UP000183815"/>
    </source>
</evidence>
<dbReference type="Gene3D" id="1.20.1640.10">
    <property type="entry name" value="Multidrug efflux transporter AcrB transmembrane domain"/>
    <property type="match status" value="2"/>
</dbReference>
<feature type="transmembrane region" description="Helical" evidence="6">
    <location>
        <begin position="320"/>
        <end position="341"/>
    </location>
</feature>
<keyword evidence="3 6" id="KW-1133">Transmembrane helix</keyword>
<name>A0A1J5T2N4_9ARCH</name>